<name>A0ABT3GJC4_9BACT</name>
<protein>
    <submittedName>
        <fullName evidence="1">DUF5691 domain-containing protein</fullName>
    </submittedName>
</protein>
<accession>A0ABT3GJC4</accession>
<sequence>MMTDPLLSAALLGTARLTTLPPPSDPLLETTWQAIDTANPAAAVLQALAVTRAMKRAGVKALAAPEAADPCPLESHPELPPPAVDAGMRLLKGEYPELLPEWLRLAEQSNRVVPGRVLPELLAAASKDRALRPAVRGIAGERGRWIAKRLAEFVWLLEDEAVPDHAWDEGLPAERIAWLRQTRAVDPERAATAISAQWSGEEPAMRENIVRQTAASPQPCDEPWLEELALKDRRQDTRDLAAAALSQLEGSAFRRRALERVRGLVKIERRLLKRVIAVEPPAAFDASWTGDGLKEKPPQGTGEKAWWLRQAVALVPLSDWPELLGCKPDELFTLSIEGDWREPLLLGWIDSARRLPSRAMPEHSLPFLATREPWPVAALPKHLVLAGVLDAMPATSRFAVLDGIAKHLPPLIVLDLFARIGEAPPPGSGKTLLALLDQAVSTHPASLTRPQARALAVCVPKDGIQARLEAIAKLPELSAAAEEFATTLEFRRSLLSHFATP</sequence>
<gene>
    <name evidence="1" type="ORF">OKA05_13670</name>
</gene>
<organism evidence="1 2">
    <name type="scientific">Luteolibacter arcticus</name>
    <dbReference type="NCBI Taxonomy" id="1581411"/>
    <lineage>
        <taxon>Bacteria</taxon>
        <taxon>Pseudomonadati</taxon>
        <taxon>Verrucomicrobiota</taxon>
        <taxon>Verrucomicrobiia</taxon>
        <taxon>Verrucomicrobiales</taxon>
        <taxon>Verrucomicrobiaceae</taxon>
        <taxon>Luteolibacter</taxon>
    </lineage>
</organism>
<comment type="caution">
    <text evidence="1">The sequence shown here is derived from an EMBL/GenBank/DDBJ whole genome shotgun (WGS) entry which is preliminary data.</text>
</comment>
<dbReference type="EMBL" id="JAPDDT010000005">
    <property type="protein sequence ID" value="MCW1923608.1"/>
    <property type="molecule type" value="Genomic_DNA"/>
</dbReference>
<keyword evidence="2" id="KW-1185">Reference proteome</keyword>
<evidence type="ECO:0000313" key="2">
    <source>
        <dbReference type="Proteomes" id="UP001320876"/>
    </source>
</evidence>
<dbReference type="Proteomes" id="UP001320876">
    <property type="component" value="Unassembled WGS sequence"/>
</dbReference>
<proteinExistence type="predicted"/>
<evidence type="ECO:0000313" key="1">
    <source>
        <dbReference type="EMBL" id="MCW1923608.1"/>
    </source>
</evidence>
<dbReference type="Pfam" id="PF18944">
    <property type="entry name" value="DUF5691"/>
    <property type="match status" value="1"/>
</dbReference>
<reference evidence="1 2" key="1">
    <citation type="submission" date="2022-10" db="EMBL/GenBank/DDBJ databases">
        <title>Luteolibacter arcticus strain CCTCC AB 2014275, whole genome shotgun sequencing project.</title>
        <authorList>
            <person name="Zhao G."/>
            <person name="Shen L."/>
        </authorList>
    </citation>
    <scope>NUCLEOTIDE SEQUENCE [LARGE SCALE GENOMIC DNA]</scope>
    <source>
        <strain evidence="1 2">CCTCC AB 2014275</strain>
    </source>
</reference>
<dbReference type="InterPro" id="IPR043746">
    <property type="entry name" value="DUF5691"/>
</dbReference>
<dbReference type="RefSeq" id="WP_264487717.1">
    <property type="nucleotide sequence ID" value="NZ_JAPDDT010000005.1"/>
</dbReference>